<dbReference type="AlphaFoldDB" id="A0AAJ6AFT8"/>
<evidence type="ECO:0000313" key="1">
    <source>
        <dbReference type="EMBL" id="WGH92538.1"/>
    </source>
</evidence>
<dbReference type="RefSeq" id="WP_279674585.1">
    <property type="nucleotide sequence ID" value="NZ_CP122566.1"/>
</dbReference>
<accession>A0AAJ6AFT8</accession>
<sequence>MNRAGWVGTAVSNHRLIFVPVCWKCRRQSWQDALSLSLDARHNVEMDNDSALAPKVLYLNVEEVIDGAWSADRSLLPSLFGKGDSPIPEGGSFQDVYRRVYEDFVDRFTKTVNRLAQEEVPGQVVIVEAGDVLCPWHKGHPSSLGDPLFEKALAMTPLPTREDIESA</sequence>
<evidence type="ECO:0000313" key="2">
    <source>
        <dbReference type="Proteomes" id="UP001224674"/>
    </source>
</evidence>
<organism evidence="1 2">
    <name type="scientific">Auritidibacter ignavus</name>
    <dbReference type="NCBI Taxonomy" id="678932"/>
    <lineage>
        <taxon>Bacteria</taxon>
        <taxon>Bacillati</taxon>
        <taxon>Actinomycetota</taxon>
        <taxon>Actinomycetes</taxon>
        <taxon>Micrococcales</taxon>
        <taxon>Micrococcaceae</taxon>
        <taxon>Auritidibacter</taxon>
    </lineage>
</organism>
<protein>
    <submittedName>
        <fullName evidence="1">Uncharacterized protein</fullName>
    </submittedName>
</protein>
<keyword evidence="2" id="KW-1185">Reference proteome</keyword>
<dbReference type="EMBL" id="CP122566">
    <property type="protein sequence ID" value="WGH92538.1"/>
    <property type="molecule type" value="Genomic_DNA"/>
</dbReference>
<proteinExistence type="predicted"/>
<gene>
    <name evidence="1" type="ORF">QDX21_09515</name>
</gene>
<reference evidence="1 2" key="1">
    <citation type="submission" date="2023-03" db="EMBL/GenBank/DDBJ databases">
        <title>Complete genome sequences of several Auritidibacter ignavus strains isolated from ear infections.</title>
        <authorList>
            <person name="Baehr T."/>
            <person name="Baumhoegger A.M."/>
        </authorList>
    </citation>
    <scope>NUCLEOTIDE SEQUENCE [LARGE SCALE GENOMIC DNA]</scope>
    <source>
        <strain evidence="1 2">BABAE-6</strain>
    </source>
</reference>
<dbReference type="Proteomes" id="UP001224674">
    <property type="component" value="Chromosome"/>
</dbReference>
<name>A0AAJ6AFT8_9MICC</name>